<evidence type="ECO:0000256" key="2">
    <source>
        <dbReference type="ARBA" id="ARBA00022490"/>
    </source>
</evidence>
<keyword evidence="4" id="KW-0493">Microtubule</keyword>
<evidence type="ECO:0000256" key="6">
    <source>
        <dbReference type="ARBA" id="ARBA00033750"/>
    </source>
</evidence>
<dbReference type="GeneTree" id="ENSGT00390000012935"/>
<evidence type="ECO:0000256" key="4">
    <source>
        <dbReference type="ARBA" id="ARBA00022701"/>
    </source>
</evidence>
<reference evidence="9" key="2">
    <citation type="submission" date="2025-09" db="UniProtKB">
        <authorList>
            <consortium name="Ensembl"/>
        </authorList>
    </citation>
    <scope>IDENTIFICATION</scope>
</reference>
<dbReference type="PANTHER" id="PTHR34252:SF1">
    <property type="entry name" value="CENTRIOLAR SATELLITE-ASSOCIATED TUBULIN POLYGLUTAMYLASE COMPLEX REGULATOR 1"/>
    <property type="match status" value="1"/>
</dbReference>
<comment type="function">
    <text evidence="8">Regulator of the tubulin polyglutamylase complex (TPGC) that controls cytoskeletal organization, nuclear shape, and cilium disassembly by balancing microtubule and actin assembly. Regulates the assembly and stability of the TPGC and thereby modulates polyglutamylation of the microtubule, which antagonizes MAP4 binding.</text>
</comment>
<evidence type="ECO:0000313" key="9">
    <source>
        <dbReference type="Ensembl" id="ENSEBUP00000005284.1"/>
    </source>
</evidence>
<comment type="subcellular location">
    <subcellularLocation>
        <location evidence="1">Cytoplasm</location>
        <location evidence="1">Cytoskeleton</location>
        <location evidence="1">Microtubule organizing center</location>
        <location evidence="1">Centrosome</location>
        <location evidence="1">Centriolar satellite</location>
    </subcellularLocation>
</comment>
<comment type="similarity">
    <text evidence="6">Belongs to the CSTPP1 family.</text>
</comment>
<dbReference type="GO" id="GO:0034451">
    <property type="term" value="C:centriolar satellite"/>
    <property type="evidence" value="ECO:0007669"/>
    <property type="project" value="UniProtKB-SubCell"/>
</dbReference>
<dbReference type="GO" id="GO:0005874">
    <property type="term" value="C:microtubule"/>
    <property type="evidence" value="ECO:0007669"/>
    <property type="project" value="UniProtKB-KW"/>
</dbReference>
<evidence type="ECO:0000256" key="3">
    <source>
        <dbReference type="ARBA" id="ARBA00022553"/>
    </source>
</evidence>
<keyword evidence="3" id="KW-0597">Phosphoprotein</keyword>
<name>A0A8C4NBL5_EPTBU</name>
<keyword evidence="5" id="KW-0206">Cytoskeleton</keyword>
<sequence>MDVATVSMTTREYLGKPLSERFVFIVRYSLVGSMSAVWLLCRCAGLSVCLCGLCLCADRHGLVLYLSDAAARFASLQSERPNLRALDFLGHYFHDVCTRTHVLFREYSFVSATAYNRASFLHNFWKCYKNILKEMEFLSTWDLHSLVQLLCTDFPRHLVLDAARITFPGQVNDYLVPFADFLYAFQLQFYFNEFLQVVAKIYERSARGGKPCRTDEQCQLGARSITPASENASWMEQQQVGFSATEPESPVMSGANEGPCGILGGHLLQQLLNLDNHHISCPPGSVLHDILSKIDRITFDNFLITLSKHDGINNHIGVLPNKLLVRSISTAS</sequence>
<organism evidence="9 10">
    <name type="scientific">Eptatretus burgeri</name>
    <name type="common">Inshore hagfish</name>
    <dbReference type="NCBI Taxonomy" id="7764"/>
    <lineage>
        <taxon>Eukaryota</taxon>
        <taxon>Metazoa</taxon>
        <taxon>Chordata</taxon>
        <taxon>Craniata</taxon>
        <taxon>Vertebrata</taxon>
        <taxon>Cyclostomata</taxon>
        <taxon>Myxini</taxon>
        <taxon>Myxiniformes</taxon>
        <taxon>Myxinidae</taxon>
        <taxon>Eptatretinae</taxon>
        <taxon>Eptatretus</taxon>
    </lineage>
</organism>
<accession>A0A8C4NBL5</accession>
<dbReference type="AlphaFoldDB" id="A0A8C4NBL5"/>
<keyword evidence="10" id="KW-1185">Reference proteome</keyword>
<evidence type="ECO:0000256" key="1">
    <source>
        <dbReference type="ARBA" id="ARBA00004607"/>
    </source>
</evidence>
<keyword evidence="2" id="KW-0963">Cytoplasm</keyword>
<evidence type="ECO:0000256" key="8">
    <source>
        <dbReference type="ARBA" id="ARBA00045673"/>
    </source>
</evidence>
<dbReference type="Proteomes" id="UP000694388">
    <property type="component" value="Unplaced"/>
</dbReference>
<evidence type="ECO:0000256" key="7">
    <source>
        <dbReference type="ARBA" id="ARBA00033769"/>
    </source>
</evidence>
<dbReference type="Ensembl" id="ENSEBUT00000005722.1">
    <property type="protein sequence ID" value="ENSEBUP00000005284.1"/>
    <property type="gene ID" value="ENSEBUG00000003615.1"/>
</dbReference>
<evidence type="ECO:0000256" key="5">
    <source>
        <dbReference type="ARBA" id="ARBA00023212"/>
    </source>
</evidence>
<evidence type="ECO:0000313" key="10">
    <source>
        <dbReference type="Proteomes" id="UP000694388"/>
    </source>
</evidence>
<proteinExistence type="inferred from homology"/>
<dbReference type="InterPro" id="IPR038968">
    <property type="entry name" value="CSTPP1"/>
</dbReference>
<protein>
    <recommendedName>
        <fullName evidence="7">Centriolar satellite-associated tubulin polyglutamylase complex regulator 1</fullName>
    </recommendedName>
</protein>
<dbReference type="PANTHER" id="PTHR34252">
    <property type="entry name" value="UPF0705 PROTEIN C11ORF49"/>
    <property type="match status" value="1"/>
</dbReference>
<reference evidence="9" key="1">
    <citation type="submission" date="2025-08" db="UniProtKB">
        <authorList>
            <consortium name="Ensembl"/>
        </authorList>
    </citation>
    <scope>IDENTIFICATION</scope>
</reference>